<proteinExistence type="predicted"/>
<dbReference type="EMBL" id="JALLPB020000795">
    <property type="protein sequence ID" value="KAL3806505.1"/>
    <property type="molecule type" value="Genomic_DNA"/>
</dbReference>
<keyword evidence="3" id="KW-1185">Reference proteome</keyword>
<accession>A0ABD3RGA8</accession>
<keyword evidence="1" id="KW-0472">Membrane</keyword>
<organism evidence="2 3">
    <name type="scientific">Cyclostephanos tholiformis</name>
    <dbReference type="NCBI Taxonomy" id="382380"/>
    <lineage>
        <taxon>Eukaryota</taxon>
        <taxon>Sar</taxon>
        <taxon>Stramenopiles</taxon>
        <taxon>Ochrophyta</taxon>
        <taxon>Bacillariophyta</taxon>
        <taxon>Coscinodiscophyceae</taxon>
        <taxon>Thalassiosirophycidae</taxon>
        <taxon>Stephanodiscales</taxon>
        <taxon>Stephanodiscaceae</taxon>
        <taxon>Cyclostephanos</taxon>
    </lineage>
</organism>
<evidence type="ECO:0000313" key="3">
    <source>
        <dbReference type="Proteomes" id="UP001530377"/>
    </source>
</evidence>
<dbReference type="Proteomes" id="UP001530377">
    <property type="component" value="Unassembled WGS sequence"/>
</dbReference>
<feature type="transmembrane region" description="Helical" evidence="1">
    <location>
        <begin position="109"/>
        <end position="134"/>
    </location>
</feature>
<dbReference type="AlphaFoldDB" id="A0ABD3RGA8"/>
<keyword evidence="1" id="KW-1133">Transmembrane helix</keyword>
<gene>
    <name evidence="2" type="ORF">ACHAXA_002814</name>
</gene>
<reference evidence="2 3" key="1">
    <citation type="submission" date="2024-10" db="EMBL/GenBank/DDBJ databases">
        <title>Updated reference genomes for cyclostephanoid diatoms.</title>
        <authorList>
            <person name="Roberts W.R."/>
            <person name="Alverson A.J."/>
        </authorList>
    </citation>
    <scope>NUCLEOTIDE SEQUENCE [LARGE SCALE GENOMIC DNA]</scope>
    <source>
        <strain evidence="2 3">AJA228-03</strain>
    </source>
</reference>
<protein>
    <submittedName>
        <fullName evidence="2">Uncharacterized protein</fullName>
    </submittedName>
</protein>
<evidence type="ECO:0000313" key="2">
    <source>
        <dbReference type="EMBL" id="KAL3806505.1"/>
    </source>
</evidence>
<name>A0ABD3RGA8_9STRA</name>
<sequence length="198" mass="22515">MRRHATARYIPSLSIATVVIRSSSYRSCRAFAPAHHGGSVATAASRRLRSTPYLLPQRRGSDRNRLIIVPMGGMEDNNYDDDDDDEGPTIDILGDDDTERRVPSMTSRIALTIFKLFSYCIQFLGGFFFLGLLLNLSGFGYTIDLDRGLVIDRISNIRNEVQFEREIERDEREEANSVFGPRRYMIAPNLPKDDVDYN</sequence>
<keyword evidence="1" id="KW-0812">Transmembrane</keyword>
<comment type="caution">
    <text evidence="2">The sequence shown here is derived from an EMBL/GenBank/DDBJ whole genome shotgun (WGS) entry which is preliminary data.</text>
</comment>
<evidence type="ECO:0000256" key="1">
    <source>
        <dbReference type="SAM" id="Phobius"/>
    </source>
</evidence>